<dbReference type="InterPro" id="IPR039421">
    <property type="entry name" value="Type_1_exporter"/>
</dbReference>
<feature type="domain" description="ABC transporter" evidence="10">
    <location>
        <begin position="352"/>
        <end position="586"/>
    </location>
</feature>
<dbReference type="CDD" id="cd03253">
    <property type="entry name" value="ABCC_ATM1_transporter"/>
    <property type="match status" value="1"/>
</dbReference>
<dbReference type="GO" id="GO:0005524">
    <property type="term" value="F:ATP binding"/>
    <property type="evidence" value="ECO:0007669"/>
    <property type="project" value="UniProtKB-KW"/>
</dbReference>
<dbReference type="PROSITE" id="PS50929">
    <property type="entry name" value="ABC_TM1F"/>
    <property type="match status" value="1"/>
</dbReference>
<dbReference type="EMBL" id="JACCEV010000002">
    <property type="protein sequence ID" value="NYT85912.1"/>
    <property type="molecule type" value="Genomic_DNA"/>
</dbReference>
<feature type="transmembrane region" description="Helical" evidence="9">
    <location>
        <begin position="292"/>
        <end position="313"/>
    </location>
</feature>
<dbReference type="InterPro" id="IPR003593">
    <property type="entry name" value="AAA+_ATPase"/>
</dbReference>
<evidence type="ECO:0000256" key="6">
    <source>
        <dbReference type="ARBA" id="ARBA00022840"/>
    </source>
</evidence>
<dbReference type="RefSeq" id="WP_130039457.1">
    <property type="nucleotide sequence ID" value="NZ_JACCEV010000002.1"/>
</dbReference>
<keyword evidence="2" id="KW-0813">Transport</keyword>
<dbReference type="GO" id="GO:0140359">
    <property type="term" value="F:ABC-type transporter activity"/>
    <property type="evidence" value="ECO:0007669"/>
    <property type="project" value="InterPro"/>
</dbReference>
<evidence type="ECO:0000256" key="4">
    <source>
        <dbReference type="ARBA" id="ARBA00022692"/>
    </source>
</evidence>
<dbReference type="Gene3D" id="3.40.50.300">
    <property type="entry name" value="P-loop containing nucleotide triphosphate hydrolases"/>
    <property type="match status" value="1"/>
</dbReference>
<dbReference type="PANTHER" id="PTHR24221">
    <property type="entry name" value="ATP-BINDING CASSETTE SUB-FAMILY B"/>
    <property type="match status" value="1"/>
</dbReference>
<dbReference type="InterPro" id="IPR027417">
    <property type="entry name" value="P-loop_NTPase"/>
</dbReference>
<keyword evidence="5" id="KW-0547">Nucleotide-binding</keyword>
<feature type="transmembrane region" description="Helical" evidence="9">
    <location>
        <begin position="144"/>
        <end position="169"/>
    </location>
</feature>
<dbReference type="AlphaFoldDB" id="A0A853H0R0"/>
<evidence type="ECO:0000313" key="13">
    <source>
        <dbReference type="Proteomes" id="UP000554144"/>
    </source>
</evidence>
<protein>
    <submittedName>
        <fullName evidence="12">ABC transporter ATP-binding protein/permease</fullName>
    </submittedName>
</protein>
<accession>A0A853H0R0</accession>
<evidence type="ECO:0000256" key="7">
    <source>
        <dbReference type="ARBA" id="ARBA00022989"/>
    </source>
</evidence>
<evidence type="ECO:0000259" key="11">
    <source>
        <dbReference type="PROSITE" id="PS50929"/>
    </source>
</evidence>
<keyword evidence="4 9" id="KW-0812">Transmembrane</keyword>
<dbReference type="FunFam" id="3.40.50.300:FF:000186">
    <property type="entry name" value="ATP-binding cassette sub-family B member 7, mitochondrial"/>
    <property type="match status" value="1"/>
</dbReference>
<dbReference type="Pfam" id="PF00005">
    <property type="entry name" value="ABC_tran"/>
    <property type="match status" value="1"/>
</dbReference>
<dbReference type="PROSITE" id="PS00211">
    <property type="entry name" value="ABC_TRANSPORTER_1"/>
    <property type="match status" value="1"/>
</dbReference>
<dbReference type="GO" id="GO:0016887">
    <property type="term" value="F:ATP hydrolysis activity"/>
    <property type="evidence" value="ECO:0007669"/>
    <property type="project" value="InterPro"/>
</dbReference>
<evidence type="ECO:0000256" key="5">
    <source>
        <dbReference type="ARBA" id="ARBA00022741"/>
    </source>
</evidence>
<evidence type="ECO:0000256" key="3">
    <source>
        <dbReference type="ARBA" id="ARBA00022475"/>
    </source>
</evidence>
<dbReference type="CDD" id="cd18582">
    <property type="entry name" value="ABC_6TM_ATM1_ABCB7"/>
    <property type="match status" value="1"/>
</dbReference>
<feature type="transmembrane region" description="Helical" evidence="9">
    <location>
        <begin position="175"/>
        <end position="194"/>
    </location>
</feature>
<dbReference type="Proteomes" id="UP000554144">
    <property type="component" value="Unassembled WGS sequence"/>
</dbReference>
<gene>
    <name evidence="12" type="ORF">H0A62_09880</name>
</gene>
<keyword evidence="3" id="KW-1003">Cell membrane</keyword>
<feature type="domain" description="ABC transmembrane type-1" evidence="11">
    <location>
        <begin position="34"/>
        <end position="318"/>
    </location>
</feature>
<evidence type="ECO:0000313" key="12">
    <source>
        <dbReference type="EMBL" id="NYT85912.1"/>
    </source>
</evidence>
<sequence>MKLTHRGPAPRRRNDFQTLKSLLPYVWQFKWRVIAAIACLVAAKVASVTLPLYLKDIVDQLSVPATLLVLPVAALLGYGFARLASSVFGELRDALFARVTQGSIRRIAAQLFKHLFALSLRFHMQRQTGGLSRDIERGTKGIGFLLNFMVFNILPTLLEITMVAGILLWRYDWPFAVVTLGTIAAYIMFTLVVTEKRMVYRRSMNDLDSKANSKAIDALINYETVKYFGNEGYELDRYDRNLGKWVDSAVKNQVSLNFLNIGQGAIITLGVTLLLWLSAEGVVSGAMTVGDVVLVSAYLTQLYAPLNFLGFVYREIKHALADMERMFDLMEQGQEVADQPDARNLKTNQASIEFEHVDFGYEDKRQILFDVSLTIPAGKTLAVVGASGAGKSTLSRLLFRFYDVTAGAIKINGTDVRNLTQTSLRQHIGIVPQDTVLFNDSILYNIAYGNPLATQDEIIQAARAASIHDFIMGLPDGYQTQVGERGLKLSGGEKQRVAIARTLLKNPPILIFDEATSALDTRTERSIQDELNQIAKDRTTLIIAHRLSTIVEADEILVLDHGKVLERGAHRELLEQRGRYAQMWALQQAGHNGEPD</sequence>
<evidence type="ECO:0000256" key="2">
    <source>
        <dbReference type="ARBA" id="ARBA00022448"/>
    </source>
</evidence>
<keyword evidence="13" id="KW-1185">Reference proteome</keyword>
<dbReference type="InterPro" id="IPR011527">
    <property type="entry name" value="ABC1_TM_dom"/>
</dbReference>
<dbReference type="Pfam" id="PF00664">
    <property type="entry name" value="ABC_membrane"/>
    <property type="match status" value="1"/>
</dbReference>
<evidence type="ECO:0000256" key="9">
    <source>
        <dbReference type="SAM" id="Phobius"/>
    </source>
</evidence>
<comment type="caution">
    <text evidence="12">The sequence shown here is derived from an EMBL/GenBank/DDBJ whole genome shotgun (WGS) entry which is preliminary data.</text>
</comment>
<dbReference type="InterPro" id="IPR003439">
    <property type="entry name" value="ABC_transporter-like_ATP-bd"/>
</dbReference>
<comment type="subcellular location">
    <subcellularLocation>
        <location evidence="1">Cell membrane</location>
        <topology evidence="1">Multi-pass membrane protein</topology>
    </subcellularLocation>
</comment>
<organism evidence="12 13">
    <name type="scientific">Pollutimonas harenae</name>
    <dbReference type="NCBI Taxonomy" id="657015"/>
    <lineage>
        <taxon>Bacteria</taxon>
        <taxon>Pseudomonadati</taxon>
        <taxon>Pseudomonadota</taxon>
        <taxon>Betaproteobacteria</taxon>
        <taxon>Burkholderiales</taxon>
        <taxon>Alcaligenaceae</taxon>
        <taxon>Pollutimonas</taxon>
    </lineage>
</organism>
<dbReference type="InterPro" id="IPR017871">
    <property type="entry name" value="ABC_transporter-like_CS"/>
</dbReference>
<dbReference type="Gene3D" id="1.20.1560.10">
    <property type="entry name" value="ABC transporter type 1, transmembrane domain"/>
    <property type="match status" value="1"/>
</dbReference>
<dbReference type="OrthoDB" id="8554730at2"/>
<keyword evidence="6 12" id="KW-0067">ATP-binding</keyword>
<name>A0A853H0R0_9BURK</name>
<dbReference type="SUPFAM" id="SSF52540">
    <property type="entry name" value="P-loop containing nucleoside triphosphate hydrolases"/>
    <property type="match status" value="1"/>
</dbReference>
<dbReference type="SUPFAM" id="SSF90123">
    <property type="entry name" value="ABC transporter transmembrane region"/>
    <property type="match status" value="1"/>
</dbReference>
<dbReference type="GO" id="GO:0005886">
    <property type="term" value="C:plasma membrane"/>
    <property type="evidence" value="ECO:0007669"/>
    <property type="project" value="UniProtKB-SubCell"/>
</dbReference>
<dbReference type="SMART" id="SM00382">
    <property type="entry name" value="AAA"/>
    <property type="match status" value="1"/>
</dbReference>
<evidence type="ECO:0000256" key="8">
    <source>
        <dbReference type="ARBA" id="ARBA00023136"/>
    </source>
</evidence>
<proteinExistence type="predicted"/>
<evidence type="ECO:0000256" key="1">
    <source>
        <dbReference type="ARBA" id="ARBA00004651"/>
    </source>
</evidence>
<feature type="transmembrane region" description="Helical" evidence="9">
    <location>
        <begin position="31"/>
        <end position="54"/>
    </location>
</feature>
<dbReference type="GO" id="GO:0006879">
    <property type="term" value="P:intracellular iron ion homeostasis"/>
    <property type="evidence" value="ECO:0007669"/>
    <property type="project" value="TreeGrafter"/>
</dbReference>
<feature type="transmembrane region" description="Helical" evidence="9">
    <location>
        <begin position="61"/>
        <end position="84"/>
    </location>
</feature>
<dbReference type="PROSITE" id="PS50893">
    <property type="entry name" value="ABC_TRANSPORTER_2"/>
    <property type="match status" value="1"/>
</dbReference>
<dbReference type="InterPro" id="IPR036640">
    <property type="entry name" value="ABC1_TM_sf"/>
</dbReference>
<reference evidence="12 13" key="1">
    <citation type="submission" date="2020-07" db="EMBL/GenBank/DDBJ databases">
        <title>Taxonomic revisions and descriptions of new bacterial species based on genomic comparisons in the high-G+C-content subgroup of the family Alcaligenaceae.</title>
        <authorList>
            <person name="Szabo A."/>
            <person name="Felfoldi T."/>
        </authorList>
    </citation>
    <scope>NUCLEOTIDE SEQUENCE [LARGE SCALE GENOMIC DNA]</scope>
    <source>
        <strain evidence="12 13">DSM 25667</strain>
    </source>
</reference>
<keyword evidence="8 9" id="KW-0472">Membrane</keyword>
<feature type="transmembrane region" description="Helical" evidence="9">
    <location>
        <begin position="258"/>
        <end position="277"/>
    </location>
</feature>
<keyword evidence="7 9" id="KW-1133">Transmembrane helix</keyword>
<dbReference type="PANTHER" id="PTHR24221:SF402">
    <property type="entry name" value="IRON-SULFUR CLUSTERS TRANSPORTER ABCB7, MITOCHONDRIAL"/>
    <property type="match status" value="1"/>
</dbReference>
<evidence type="ECO:0000259" key="10">
    <source>
        <dbReference type="PROSITE" id="PS50893"/>
    </source>
</evidence>